<dbReference type="InterPro" id="IPR012347">
    <property type="entry name" value="Ferritin-like"/>
</dbReference>
<organism evidence="2 3">
    <name type="scientific">Siphonobacter aquaeclarae</name>
    <dbReference type="NCBI Taxonomy" id="563176"/>
    <lineage>
        <taxon>Bacteria</taxon>
        <taxon>Pseudomonadati</taxon>
        <taxon>Bacteroidota</taxon>
        <taxon>Cytophagia</taxon>
        <taxon>Cytophagales</taxon>
        <taxon>Cytophagaceae</taxon>
        <taxon>Siphonobacter</taxon>
    </lineage>
</organism>
<dbReference type="PIRSF" id="PIRSF029477">
    <property type="entry name" value="UCP029477"/>
    <property type="match status" value="1"/>
</dbReference>
<gene>
    <name evidence="2" type="ORF">SAMN04488090_2456</name>
</gene>
<dbReference type="AlphaFoldDB" id="A0A1G9Q3T2"/>
<evidence type="ECO:0000313" key="2">
    <source>
        <dbReference type="EMBL" id="SDM05708.1"/>
    </source>
</evidence>
<dbReference type="OrthoDB" id="282393at2"/>
<evidence type="ECO:0000313" key="3">
    <source>
        <dbReference type="Proteomes" id="UP000198901"/>
    </source>
</evidence>
<dbReference type="InterPro" id="IPR019052">
    <property type="entry name" value="DUF2383"/>
</dbReference>
<dbReference type="SUPFAM" id="SSF47240">
    <property type="entry name" value="Ferritin-like"/>
    <property type="match status" value="1"/>
</dbReference>
<dbReference type="NCBIfam" id="TIGR02284">
    <property type="entry name" value="PA2169 family four-helix-bundle protein"/>
    <property type="match status" value="1"/>
</dbReference>
<dbReference type="EMBL" id="FNGS01000004">
    <property type="protein sequence ID" value="SDM05708.1"/>
    <property type="molecule type" value="Genomic_DNA"/>
</dbReference>
<proteinExistence type="predicted"/>
<protein>
    <recommendedName>
        <fullName evidence="1">DUF2383 domain-containing protein</fullName>
    </recommendedName>
</protein>
<reference evidence="2 3" key="1">
    <citation type="submission" date="2016-10" db="EMBL/GenBank/DDBJ databases">
        <authorList>
            <person name="de Groot N.N."/>
        </authorList>
    </citation>
    <scope>NUCLEOTIDE SEQUENCE [LARGE SCALE GENOMIC DNA]</scope>
    <source>
        <strain evidence="2 3">DSM 21668</strain>
    </source>
</reference>
<accession>A0A1G9Q3T2</accession>
<dbReference type="InterPro" id="IPR009078">
    <property type="entry name" value="Ferritin-like_SF"/>
</dbReference>
<name>A0A1G9Q3T2_9BACT</name>
<dbReference type="Gene3D" id="1.20.1260.10">
    <property type="match status" value="1"/>
</dbReference>
<dbReference type="Proteomes" id="UP000198901">
    <property type="component" value="Unassembled WGS sequence"/>
</dbReference>
<dbReference type="InterPro" id="IPR011971">
    <property type="entry name" value="CHP02284"/>
</dbReference>
<dbReference type="InterPro" id="IPR016920">
    <property type="entry name" value="UCP029477"/>
</dbReference>
<dbReference type="Pfam" id="PF09537">
    <property type="entry name" value="DUF2383"/>
    <property type="match status" value="1"/>
</dbReference>
<feature type="domain" description="DUF2383" evidence="1">
    <location>
        <begin position="9"/>
        <end position="118"/>
    </location>
</feature>
<dbReference type="STRING" id="563176.SAMN04488090_2456"/>
<evidence type="ECO:0000259" key="1">
    <source>
        <dbReference type="Pfam" id="PF09537"/>
    </source>
</evidence>
<keyword evidence="3" id="KW-1185">Reference proteome</keyword>
<dbReference type="RefSeq" id="WP_093202308.1">
    <property type="nucleotide sequence ID" value="NZ_FNGS01000004.1"/>
</dbReference>
<sequence length="156" mass="17684">METTNENLVHVLNDLIRINNDRIAGYEKAAEEAETEDVDLKALFNRLANESRNYRDELSREVLALGGEPTDETTTSGKFYRVWMDVKAAFTGHDRKALLQNCEYGEDAAQDAYQTALESQASMSTEVRQLIATQKGKLKDSHDAIKRYRDLHAELS</sequence>